<dbReference type="SUPFAM" id="SSF48264">
    <property type="entry name" value="Cytochrome P450"/>
    <property type="match status" value="1"/>
</dbReference>
<dbReference type="CDD" id="cd11073">
    <property type="entry name" value="CYP76-like"/>
    <property type="match status" value="1"/>
</dbReference>
<gene>
    <name evidence="7" type="ORF">FSB_LOCUS12724</name>
</gene>
<evidence type="ECO:0000256" key="4">
    <source>
        <dbReference type="ARBA" id="ARBA00023004"/>
    </source>
</evidence>
<evidence type="ECO:0000256" key="3">
    <source>
        <dbReference type="ARBA" id="ARBA00023002"/>
    </source>
</evidence>
<keyword evidence="3 6" id="KW-0560">Oxidoreductase</keyword>
<dbReference type="AlphaFoldDB" id="A0A2N9FCB8"/>
<dbReference type="Gene3D" id="1.10.630.10">
    <property type="entry name" value="Cytochrome P450"/>
    <property type="match status" value="1"/>
</dbReference>
<dbReference type="Pfam" id="PF00067">
    <property type="entry name" value="p450"/>
    <property type="match status" value="1"/>
</dbReference>
<evidence type="ECO:0000256" key="5">
    <source>
        <dbReference type="PIRSR" id="PIRSR602401-1"/>
    </source>
</evidence>
<keyword evidence="2 5" id="KW-0479">Metal-binding</keyword>
<sequence>MDFLSSIICICLIWILIQTFHIISRSKAIPKNLPPGPKPFPVIGNLLDLGDKPHKSLANLANVHGPIMRLKLGQVTTIVISSATLAKEVLQTHDQLLSNRWVPDAFCACKHNELSLPLIPVSTRWRNLRKICMEQLFSNKILDANQDIRRKKVEELLAETHQSSLINEAVNIGRAAFKMTINTLSNTIFSVDMVDSDSDQARELKELIWNVMKDAGKQNLADYFPVFKKLDPQGIRQRVVVNFSKLLDLFDHFISQRLQLRKVSGRNTNNDLLDTLLNISEENSEEMDKTKIERLCLDLFGAGTETTSATLEWAMAELLHNPEALSRAKLELQQVIGKGKLVKESDIPQLPYLQAIVKETLRLHPPVPLLLPRKAGADVEIYGYIIPKDAQVLVNAWAIGRDKSSWDNAESFMPERFLGKEIDVKGRNFELLPFGGGRRTCPGLLLALRMLHLMLGSLIQAFDWELEDGVKPEDLNMEDKFGITMQRAHPLRAVPNPV</sequence>
<evidence type="ECO:0008006" key="8">
    <source>
        <dbReference type="Google" id="ProtNLM"/>
    </source>
</evidence>
<dbReference type="GO" id="GO:0020037">
    <property type="term" value="F:heme binding"/>
    <property type="evidence" value="ECO:0007669"/>
    <property type="project" value="InterPro"/>
</dbReference>
<evidence type="ECO:0000256" key="2">
    <source>
        <dbReference type="ARBA" id="ARBA00022723"/>
    </source>
</evidence>
<protein>
    <recommendedName>
        <fullName evidence="8">Geraniol 8-hydroxylase</fullName>
    </recommendedName>
</protein>
<keyword evidence="6" id="KW-0503">Monooxygenase</keyword>
<keyword evidence="5 6" id="KW-0349">Heme</keyword>
<organism evidence="7">
    <name type="scientific">Fagus sylvatica</name>
    <name type="common">Beechnut</name>
    <dbReference type="NCBI Taxonomy" id="28930"/>
    <lineage>
        <taxon>Eukaryota</taxon>
        <taxon>Viridiplantae</taxon>
        <taxon>Streptophyta</taxon>
        <taxon>Embryophyta</taxon>
        <taxon>Tracheophyta</taxon>
        <taxon>Spermatophyta</taxon>
        <taxon>Magnoliopsida</taxon>
        <taxon>eudicotyledons</taxon>
        <taxon>Gunneridae</taxon>
        <taxon>Pentapetalae</taxon>
        <taxon>rosids</taxon>
        <taxon>fabids</taxon>
        <taxon>Fagales</taxon>
        <taxon>Fagaceae</taxon>
        <taxon>Fagus</taxon>
    </lineage>
</organism>
<dbReference type="PRINTS" id="PR00463">
    <property type="entry name" value="EP450I"/>
</dbReference>
<dbReference type="InterPro" id="IPR036396">
    <property type="entry name" value="Cyt_P450_sf"/>
</dbReference>
<dbReference type="PRINTS" id="PR00385">
    <property type="entry name" value="P450"/>
</dbReference>
<evidence type="ECO:0000256" key="1">
    <source>
        <dbReference type="ARBA" id="ARBA00010617"/>
    </source>
</evidence>
<dbReference type="EMBL" id="OIVN01000736">
    <property type="protein sequence ID" value="SPC84842.1"/>
    <property type="molecule type" value="Genomic_DNA"/>
</dbReference>
<dbReference type="InterPro" id="IPR002401">
    <property type="entry name" value="Cyt_P450_E_grp-I"/>
</dbReference>
<proteinExistence type="inferred from homology"/>
<evidence type="ECO:0000256" key="6">
    <source>
        <dbReference type="RuleBase" id="RU000461"/>
    </source>
</evidence>
<name>A0A2N9FCB8_FAGSY</name>
<dbReference type="GO" id="GO:0005506">
    <property type="term" value="F:iron ion binding"/>
    <property type="evidence" value="ECO:0007669"/>
    <property type="project" value="InterPro"/>
</dbReference>
<feature type="binding site" description="axial binding residue" evidence="5">
    <location>
        <position position="441"/>
    </location>
    <ligand>
        <name>heme</name>
        <dbReference type="ChEBI" id="CHEBI:30413"/>
    </ligand>
    <ligandPart>
        <name>Fe</name>
        <dbReference type="ChEBI" id="CHEBI:18248"/>
    </ligandPart>
</feature>
<dbReference type="PANTHER" id="PTHR47950:SF48">
    <property type="entry name" value="CYTOCHROME P450 FAMILY PROTEIN, EXPRESSED"/>
    <property type="match status" value="1"/>
</dbReference>
<dbReference type="GO" id="GO:0004497">
    <property type="term" value="F:monooxygenase activity"/>
    <property type="evidence" value="ECO:0007669"/>
    <property type="project" value="UniProtKB-KW"/>
</dbReference>
<dbReference type="PANTHER" id="PTHR47950">
    <property type="entry name" value="CYTOCHROME P450, FAMILY 76, SUBFAMILY C, POLYPEPTIDE 5-RELATED"/>
    <property type="match status" value="1"/>
</dbReference>
<comment type="cofactor">
    <cofactor evidence="5">
        <name>heme</name>
        <dbReference type="ChEBI" id="CHEBI:30413"/>
    </cofactor>
</comment>
<dbReference type="InterPro" id="IPR017972">
    <property type="entry name" value="Cyt_P450_CS"/>
</dbReference>
<accession>A0A2N9FCB8</accession>
<comment type="similarity">
    <text evidence="1 6">Belongs to the cytochrome P450 family.</text>
</comment>
<evidence type="ECO:0000313" key="7">
    <source>
        <dbReference type="EMBL" id="SPC84842.1"/>
    </source>
</evidence>
<keyword evidence="4 5" id="KW-0408">Iron</keyword>
<reference evidence="7" key="1">
    <citation type="submission" date="2018-02" db="EMBL/GenBank/DDBJ databases">
        <authorList>
            <person name="Cohen D.B."/>
            <person name="Kent A.D."/>
        </authorList>
    </citation>
    <scope>NUCLEOTIDE SEQUENCE</scope>
</reference>
<dbReference type="PROSITE" id="PS00086">
    <property type="entry name" value="CYTOCHROME_P450"/>
    <property type="match status" value="1"/>
</dbReference>
<dbReference type="GO" id="GO:0016705">
    <property type="term" value="F:oxidoreductase activity, acting on paired donors, with incorporation or reduction of molecular oxygen"/>
    <property type="evidence" value="ECO:0007669"/>
    <property type="project" value="InterPro"/>
</dbReference>
<dbReference type="FunFam" id="1.10.630.10:FF:000007">
    <property type="entry name" value="Cytochrome P450 76C4"/>
    <property type="match status" value="1"/>
</dbReference>
<dbReference type="InterPro" id="IPR001128">
    <property type="entry name" value="Cyt_P450"/>
</dbReference>